<dbReference type="InParanoid" id="C1EEX8"/>
<keyword evidence="1 3" id="KW-0479">Metal-binding</keyword>
<reference evidence="5 6" key="1">
    <citation type="journal article" date="2009" name="Science">
        <title>Green evolution and dynamic adaptations revealed by genomes of the marine picoeukaryotes Micromonas.</title>
        <authorList>
            <person name="Worden A.Z."/>
            <person name="Lee J.H."/>
            <person name="Mock T."/>
            <person name="Rouze P."/>
            <person name="Simmons M.P."/>
            <person name="Aerts A.L."/>
            <person name="Allen A.E."/>
            <person name="Cuvelier M.L."/>
            <person name="Derelle E."/>
            <person name="Everett M.V."/>
            <person name="Foulon E."/>
            <person name="Grimwood J."/>
            <person name="Gundlach H."/>
            <person name="Henrissat B."/>
            <person name="Napoli C."/>
            <person name="McDonald S.M."/>
            <person name="Parker M.S."/>
            <person name="Rombauts S."/>
            <person name="Salamov A."/>
            <person name="Von Dassow P."/>
            <person name="Badger J.H."/>
            <person name="Coutinho P.M."/>
            <person name="Demir E."/>
            <person name="Dubchak I."/>
            <person name="Gentemann C."/>
            <person name="Eikrem W."/>
            <person name="Gready J.E."/>
            <person name="John U."/>
            <person name="Lanier W."/>
            <person name="Lindquist E.A."/>
            <person name="Lucas S."/>
            <person name="Mayer K.F."/>
            <person name="Moreau H."/>
            <person name="Not F."/>
            <person name="Otillar R."/>
            <person name="Panaud O."/>
            <person name="Pangilinan J."/>
            <person name="Paulsen I."/>
            <person name="Piegu B."/>
            <person name="Poliakov A."/>
            <person name="Robbens S."/>
            <person name="Schmutz J."/>
            <person name="Toulza E."/>
            <person name="Wyss T."/>
            <person name="Zelensky A."/>
            <person name="Zhou K."/>
            <person name="Armbrust E.V."/>
            <person name="Bhattacharya D."/>
            <person name="Goodenough U.W."/>
            <person name="Van de Peer Y."/>
            <person name="Grigoriev I.V."/>
        </authorList>
    </citation>
    <scope>NUCLEOTIDE SEQUENCE [LARGE SCALE GENOMIC DNA]</scope>
    <source>
        <strain evidence="6">RCC299 / NOUM17</strain>
    </source>
</reference>
<keyword evidence="2 3" id="KW-0408">Iron</keyword>
<name>C1EEX8_MICCC</name>
<dbReference type="KEGG" id="mis:MICPUN_62780"/>
<dbReference type="OrthoDB" id="4356at2759"/>
<keyword evidence="3" id="KW-0560">Oxidoreductase</keyword>
<evidence type="ECO:0000313" key="5">
    <source>
        <dbReference type="EMBL" id="ACO66318.1"/>
    </source>
</evidence>
<dbReference type="EMBL" id="CP001330">
    <property type="protein sequence ID" value="ACO66318.1"/>
    <property type="molecule type" value="Genomic_DNA"/>
</dbReference>
<dbReference type="Gene3D" id="2.60.120.620">
    <property type="entry name" value="q2cbj1_9rhob like domain"/>
    <property type="match status" value="1"/>
</dbReference>
<dbReference type="PROSITE" id="PS51471">
    <property type="entry name" value="FE2OG_OXY"/>
    <property type="match status" value="1"/>
</dbReference>
<accession>C1EEX8</accession>
<comment type="similarity">
    <text evidence="3">Belongs to the iron/ascorbate-dependent oxidoreductase family.</text>
</comment>
<organism evidence="5 6">
    <name type="scientific">Micromonas commoda (strain RCC299 / NOUM17 / CCMP2709)</name>
    <name type="common">Picoplanktonic green alga</name>
    <dbReference type="NCBI Taxonomy" id="296587"/>
    <lineage>
        <taxon>Eukaryota</taxon>
        <taxon>Viridiplantae</taxon>
        <taxon>Chlorophyta</taxon>
        <taxon>Mamiellophyceae</taxon>
        <taxon>Mamiellales</taxon>
        <taxon>Mamiellaceae</taxon>
        <taxon>Micromonas</taxon>
    </lineage>
</organism>
<proteinExistence type="inferred from homology"/>
<dbReference type="PANTHER" id="PTHR10869">
    <property type="entry name" value="PROLYL 4-HYDROXYLASE ALPHA SUBUNIT"/>
    <property type="match status" value="1"/>
</dbReference>
<evidence type="ECO:0000256" key="3">
    <source>
        <dbReference type="RuleBase" id="RU003682"/>
    </source>
</evidence>
<evidence type="ECO:0000256" key="1">
    <source>
        <dbReference type="ARBA" id="ARBA00022723"/>
    </source>
</evidence>
<dbReference type="RefSeq" id="XP_002505060.1">
    <property type="nucleotide sequence ID" value="XM_002505014.1"/>
</dbReference>
<dbReference type="GO" id="GO:0005783">
    <property type="term" value="C:endoplasmic reticulum"/>
    <property type="evidence" value="ECO:0007669"/>
    <property type="project" value="TreeGrafter"/>
</dbReference>
<dbReference type="InterPro" id="IPR045054">
    <property type="entry name" value="P4HA-like"/>
</dbReference>
<dbReference type="Proteomes" id="UP000002009">
    <property type="component" value="Chromosome 11"/>
</dbReference>
<sequence>MRRAGLFSRARRPRAAGMRRSVRRLCLCLAVTLSLCAVMIWVRVGPLVRSYGEEMFYHLIVPGWVRWLLEPAPLIVTPREGFEPTTANDGGGALPTGVERWGDHLITRVSATPNVTLVHDFMTSEECAFVRALGRKMGMVSGTRFPVTNGVVDASAAGLYNYVYGLVRTSVGEYVDYKSLDDGDLARMVAIAKKVEAVTGLAVGNSEAPFVQHYEPSARFRAHYDMYNVDVTKPFPYRDNPRSLTLLAYLNDVGDGGGGETEFMLAKPRPVRVKAAEGAALIWGNCELEDVAPVDVGSGFKVNPSAGGGGGPKWDEGRCMGGAGPHGEVANSPGAMPGERTQWPCCVDRTRASLHQSRPVRKGHEKWTMTMWMHQRFTSESQVYAEELGYSRELAELVTS</sequence>
<dbReference type="GO" id="GO:0004656">
    <property type="term" value="F:procollagen-proline 4-dioxygenase activity"/>
    <property type="evidence" value="ECO:0007669"/>
    <property type="project" value="TreeGrafter"/>
</dbReference>
<evidence type="ECO:0000259" key="4">
    <source>
        <dbReference type="PROSITE" id="PS51471"/>
    </source>
</evidence>
<evidence type="ECO:0000256" key="2">
    <source>
        <dbReference type="ARBA" id="ARBA00023004"/>
    </source>
</evidence>
<dbReference type="GeneID" id="8247771"/>
<dbReference type="InterPro" id="IPR005123">
    <property type="entry name" value="Oxoglu/Fe-dep_dioxygenase_dom"/>
</dbReference>
<dbReference type="PANTHER" id="PTHR10869:SF246">
    <property type="entry name" value="TRANSMEMBRANE PROLYL 4-HYDROXYLASE"/>
    <property type="match status" value="1"/>
</dbReference>
<keyword evidence="6" id="KW-1185">Reference proteome</keyword>
<evidence type="ECO:0000313" key="6">
    <source>
        <dbReference type="Proteomes" id="UP000002009"/>
    </source>
</evidence>
<feature type="domain" description="Fe2OG dioxygenase" evidence="4">
    <location>
        <begin position="205"/>
        <end position="375"/>
    </location>
</feature>
<dbReference type="AlphaFoldDB" id="C1EEX8"/>
<gene>
    <name evidence="5" type="ORF">MICPUN_62780</name>
</gene>
<protein>
    <recommendedName>
        <fullName evidence="4">Fe2OG dioxygenase domain-containing protein</fullName>
    </recommendedName>
</protein>
<dbReference type="GO" id="GO:0046872">
    <property type="term" value="F:metal ion binding"/>
    <property type="evidence" value="ECO:0007669"/>
    <property type="project" value="UniProtKB-KW"/>
</dbReference>